<dbReference type="Proteomes" id="UP000035642">
    <property type="component" value="Unassembled WGS sequence"/>
</dbReference>
<evidence type="ECO:0000313" key="11">
    <source>
        <dbReference type="WBParaSite" id="ACAC_0001365501-mRNA-1"/>
    </source>
</evidence>
<comment type="cofactor">
    <cofactor evidence="1 8">
        <name>heme</name>
        <dbReference type="ChEBI" id="CHEBI:30413"/>
    </cofactor>
</comment>
<reference evidence="10" key="1">
    <citation type="submission" date="2012-09" db="EMBL/GenBank/DDBJ databases">
        <authorList>
            <person name="Martin A.A."/>
        </authorList>
    </citation>
    <scope>NUCLEOTIDE SEQUENCE</scope>
</reference>
<organism evidence="10 11">
    <name type="scientific">Angiostrongylus cantonensis</name>
    <name type="common">Rat lungworm</name>
    <dbReference type="NCBI Taxonomy" id="6313"/>
    <lineage>
        <taxon>Eukaryota</taxon>
        <taxon>Metazoa</taxon>
        <taxon>Ecdysozoa</taxon>
        <taxon>Nematoda</taxon>
        <taxon>Chromadorea</taxon>
        <taxon>Rhabditida</taxon>
        <taxon>Rhabditina</taxon>
        <taxon>Rhabditomorpha</taxon>
        <taxon>Strongyloidea</taxon>
        <taxon>Metastrongylidae</taxon>
        <taxon>Angiostrongylus</taxon>
    </lineage>
</organism>
<accession>A0A0K0DPG6</accession>
<dbReference type="AlphaFoldDB" id="A0A0K0DPG6"/>
<keyword evidence="4 8" id="KW-0479">Metal-binding</keyword>
<dbReference type="PANTHER" id="PTHR24292">
    <property type="entry name" value="CYTOCHROME P450"/>
    <property type="match status" value="1"/>
</dbReference>
<dbReference type="InterPro" id="IPR050476">
    <property type="entry name" value="Insect_CytP450_Detox"/>
</dbReference>
<proteinExistence type="inferred from homology"/>
<dbReference type="GO" id="GO:0016705">
    <property type="term" value="F:oxidoreductase activity, acting on paired donors, with incorporation or reduction of molecular oxygen"/>
    <property type="evidence" value="ECO:0007669"/>
    <property type="project" value="InterPro"/>
</dbReference>
<keyword evidence="7 9" id="KW-0503">Monooxygenase</keyword>
<dbReference type="GO" id="GO:0004497">
    <property type="term" value="F:monooxygenase activity"/>
    <property type="evidence" value="ECO:0007669"/>
    <property type="project" value="UniProtKB-KW"/>
</dbReference>
<keyword evidence="3 8" id="KW-0349">Heme</keyword>
<dbReference type="SUPFAM" id="SSF48264">
    <property type="entry name" value="Cytochrome P450"/>
    <property type="match status" value="1"/>
</dbReference>
<evidence type="ECO:0000256" key="4">
    <source>
        <dbReference type="ARBA" id="ARBA00022723"/>
    </source>
</evidence>
<comment type="similarity">
    <text evidence="2 9">Belongs to the cytochrome P450 family.</text>
</comment>
<dbReference type="Gene3D" id="1.10.630.10">
    <property type="entry name" value="Cytochrome P450"/>
    <property type="match status" value="2"/>
</dbReference>
<dbReference type="InterPro" id="IPR017972">
    <property type="entry name" value="Cyt_P450_CS"/>
</dbReference>
<dbReference type="PROSITE" id="PS00086">
    <property type="entry name" value="CYTOCHROME_P450"/>
    <property type="match status" value="1"/>
</dbReference>
<evidence type="ECO:0000256" key="2">
    <source>
        <dbReference type="ARBA" id="ARBA00010617"/>
    </source>
</evidence>
<dbReference type="InterPro" id="IPR002401">
    <property type="entry name" value="Cyt_P450_E_grp-I"/>
</dbReference>
<name>A0A0K0DPG6_ANGCA</name>
<dbReference type="PANTHER" id="PTHR24292:SF98">
    <property type="entry name" value="CYTOCHROME P450"/>
    <property type="match status" value="1"/>
</dbReference>
<dbReference type="GO" id="GO:0020037">
    <property type="term" value="F:heme binding"/>
    <property type="evidence" value="ECO:0007669"/>
    <property type="project" value="InterPro"/>
</dbReference>
<keyword evidence="5 9" id="KW-0560">Oxidoreductase</keyword>
<dbReference type="PRINTS" id="PR00463">
    <property type="entry name" value="EP450I"/>
</dbReference>
<dbReference type="WBParaSite" id="ACAC_0001365501-mRNA-1">
    <property type="protein sequence ID" value="ACAC_0001365501-mRNA-1"/>
    <property type="gene ID" value="ACAC_0001365501"/>
</dbReference>
<dbReference type="InterPro" id="IPR001128">
    <property type="entry name" value="Cyt_P450"/>
</dbReference>
<dbReference type="InterPro" id="IPR036396">
    <property type="entry name" value="Cyt_P450_sf"/>
</dbReference>
<evidence type="ECO:0000256" key="6">
    <source>
        <dbReference type="ARBA" id="ARBA00023004"/>
    </source>
</evidence>
<evidence type="ECO:0000256" key="8">
    <source>
        <dbReference type="PIRSR" id="PIRSR602401-1"/>
    </source>
</evidence>
<reference evidence="11" key="2">
    <citation type="submission" date="2017-02" db="UniProtKB">
        <authorList>
            <consortium name="WormBaseParasite"/>
        </authorList>
    </citation>
    <scope>IDENTIFICATION</scope>
</reference>
<dbReference type="PRINTS" id="PR00385">
    <property type="entry name" value="P450"/>
</dbReference>
<evidence type="ECO:0000256" key="1">
    <source>
        <dbReference type="ARBA" id="ARBA00001971"/>
    </source>
</evidence>
<dbReference type="GO" id="GO:0005506">
    <property type="term" value="F:iron ion binding"/>
    <property type="evidence" value="ECO:0007669"/>
    <property type="project" value="InterPro"/>
</dbReference>
<evidence type="ECO:0000256" key="5">
    <source>
        <dbReference type="ARBA" id="ARBA00023002"/>
    </source>
</evidence>
<evidence type="ECO:0000313" key="10">
    <source>
        <dbReference type="Proteomes" id="UP000035642"/>
    </source>
</evidence>
<keyword evidence="10" id="KW-1185">Reference proteome</keyword>
<feature type="binding site" description="axial binding residue" evidence="8">
    <location>
        <position position="510"/>
    </location>
    <ligand>
        <name>heme</name>
        <dbReference type="ChEBI" id="CHEBI:30413"/>
    </ligand>
    <ligandPart>
        <name>Fe</name>
        <dbReference type="ChEBI" id="CHEBI:18248"/>
    </ligandPart>
</feature>
<dbReference type="Pfam" id="PF00067">
    <property type="entry name" value="p450"/>
    <property type="match status" value="2"/>
</dbReference>
<evidence type="ECO:0000256" key="3">
    <source>
        <dbReference type="ARBA" id="ARBA00022617"/>
    </source>
</evidence>
<sequence length="609" mass="69754">MDPDCIQLPVLVWRCFRRRCDHGRLMNCGFPILPSSHFITENIDVFLSPTATFTFGKLAKQYGPVFGVMQGGLPTVVTSDVEVIRNISQKYFSSFHAKIPMPLDPDPVVDENVHMFASRGVRWKRLRYITSQAMSVKNMKKASICIIFFVLYFSKKFLFHAYENMTLEKLQIIGAQKYQLSNCTNPSSCFKTIHRMFWLVVHLANLSRSIMIIYIIKFSHKLLETSLEAQPVSGIRPHLRSLRGMFLSTGCTGFYAVAIVLLDRNPEKRKARLVCFPSLAGFLRQLKKVCGIVCEGVLRETPPLLIFSNHLATLRFGRRPQEENYDFLQFFKDVEDKSFDGFLSEKASGKIDFSSVQIKKSMAPGETVAQCRFIAIAGFDTTANSLALACDLLARHNTEQEQLIEEIDAVDSFTYGNIQSMEYLHKCIFETLRLYPHASPLQHRLCMEDCQIGPYIFRKGVCVVIDTWTVHHNPKIWGNDAEEFRPERFQSPTIEQLHSFMPFGVGPRQCVGMRFALLEMKLTLSMLLSKLLFHMTVDKIDEVLARFGVCKEFGFLTRCDLTSLPEFYRPWIDTCGLFISIFYSSMELKPLMVNAERPEVVRLAISIQL</sequence>
<evidence type="ECO:0000256" key="9">
    <source>
        <dbReference type="RuleBase" id="RU000461"/>
    </source>
</evidence>
<evidence type="ECO:0000256" key="7">
    <source>
        <dbReference type="ARBA" id="ARBA00023033"/>
    </source>
</evidence>
<keyword evidence="6 8" id="KW-0408">Iron</keyword>
<protein>
    <submittedName>
        <fullName evidence="11">Cytochrome P450</fullName>
    </submittedName>
</protein>
<dbReference type="STRING" id="6313.A0A0K0DPG6"/>